<dbReference type="InterPro" id="IPR018011">
    <property type="entry name" value="Carb_sulfotrans_8-10"/>
</dbReference>
<keyword evidence="5 9" id="KW-1133">Transmembrane helix</keyword>
<reference evidence="10" key="2">
    <citation type="journal article" date="2015" name="Gigascience">
        <title>Reconstructing a comprehensive transcriptome assembly of a white-pupal translocated strain of the pest fruit fly Bactrocera cucurbitae.</title>
        <authorList>
            <person name="Sim S.B."/>
            <person name="Calla B."/>
            <person name="Hall B."/>
            <person name="DeRego T."/>
            <person name="Geib S.M."/>
        </authorList>
    </citation>
    <scope>NUCLEOTIDE SEQUENCE</scope>
</reference>
<evidence type="ECO:0000256" key="5">
    <source>
        <dbReference type="ARBA" id="ARBA00022989"/>
    </source>
</evidence>
<evidence type="ECO:0000256" key="4">
    <source>
        <dbReference type="ARBA" id="ARBA00022692"/>
    </source>
</evidence>
<comment type="similarity">
    <text evidence="2 9">Belongs to the sulfotransferase 2 family.</text>
</comment>
<evidence type="ECO:0000313" key="10">
    <source>
        <dbReference type="EMBL" id="JAD09470.1"/>
    </source>
</evidence>
<keyword evidence="7 9" id="KW-0472">Membrane</keyword>
<organism evidence="10">
    <name type="scientific">Zeugodacus cucurbitae</name>
    <name type="common">Melon fruit fly</name>
    <name type="synonym">Bactrocera cucurbitae</name>
    <dbReference type="NCBI Taxonomy" id="28588"/>
    <lineage>
        <taxon>Eukaryota</taxon>
        <taxon>Metazoa</taxon>
        <taxon>Ecdysozoa</taxon>
        <taxon>Arthropoda</taxon>
        <taxon>Hexapoda</taxon>
        <taxon>Insecta</taxon>
        <taxon>Pterygota</taxon>
        <taxon>Neoptera</taxon>
        <taxon>Endopterygota</taxon>
        <taxon>Diptera</taxon>
        <taxon>Brachycera</taxon>
        <taxon>Muscomorpha</taxon>
        <taxon>Tephritoidea</taxon>
        <taxon>Tephritidae</taxon>
        <taxon>Zeugodacus</taxon>
        <taxon>Zeugodacus</taxon>
    </lineage>
</organism>
<keyword evidence="8 9" id="KW-0325">Glycoprotein</keyword>
<dbReference type="InterPro" id="IPR005331">
    <property type="entry name" value="Sulfotransferase"/>
</dbReference>
<dbReference type="GeneID" id="105221015"/>
<name>A0A0A1XEU1_ZEUCU</name>
<accession>A0A0A1XEU1</accession>
<evidence type="ECO:0000256" key="2">
    <source>
        <dbReference type="ARBA" id="ARBA00006339"/>
    </source>
</evidence>
<dbReference type="EMBL" id="GBXI01004822">
    <property type="protein sequence ID" value="JAD09470.1"/>
    <property type="molecule type" value="Transcribed_RNA"/>
</dbReference>
<comment type="subcellular location">
    <subcellularLocation>
        <location evidence="1 9">Golgi apparatus membrane</location>
        <topology evidence="1 9">Single-pass type II membrane protein</topology>
    </subcellularLocation>
</comment>
<evidence type="ECO:0000256" key="6">
    <source>
        <dbReference type="ARBA" id="ARBA00023034"/>
    </source>
</evidence>
<gene>
    <name evidence="10" type="primary">Chst11_0</name>
    <name evidence="10" type="ORF">g.40963</name>
</gene>
<keyword evidence="3 9" id="KW-0808">Transferase</keyword>
<dbReference type="EC" id="2.8.2.-" evidence="9"/>
<dbReference type="GO" id="GO:0008146">
    <property type="term" value="F:sulfotransferase activity"/>
    <property type="evidence" value="ECO:0007669"/>
    <property type="project" value="InterPro"/>
</dbReference>
<feature type="transmembrane region" description="Helical" evidence="9">
    <location>
        <begin position="12"/>
        <end position="32"/>
    </location>
</feature>
<dbReference type="GO" id="GO:0000139">
    <property type="term" value="C:Golgi membrane"/>
    <property type="evidence" value="ECO:0007669"/>
    <property type="project" value="UniProtKB-SubCell"/>
</dbReference>
<keyword evidence="4 9" id="KW-0812">Transmembrane</keyword>
<keyword evidence="9" id="KW-0735">Signal-anchor</keyword>
<evidence type="ECO:0000256" key="7">
    <source>
        <dbReference type="ARBA" id="ARBA00023136"/>
    </source>
</evidence>
<evidence type="ECO:0000256" key="9">
    <source>
        <dbReference type="RuleBase" id="RU364020"/>
    </source>
</evidence>
<dbReference type="AlphaFoldDB" id="A0A0A1XEU1"/>
<evidence type="ECO:0000256" key="3">
    <source>
        <dbReference type="ARBA" id="ARBA00022679"/>
    </source>
</evidence>
<evidence type="ECO:0000256" key="1">
    <source>
        <dbReference type="ARBA" id="ARBA00004323"/>
    </source>
</evidence>
<protein>
    <recommendedName>
        <fullName evidence="9">Carbohydrate sulfotransferase</fullName>
        <ecNumber evidence="9">2.8.2.-</ecNumber>
    </recommendedName>
</protein>
<dbReference type="PANTHER" id="PTHR12137:SF63">
    <property type="entry name" value="CARBOHYDRATE SULFOTRANSFERASE"/>
    <property type="match status" value="1"/>
</dbReference>
<keyword evidence="9" id="KW-0119">Carbohydrate metabolism</keyword>
<evidence type="ECO:0000256" key="8">
    <source>
        <dbReference type="ARBA" id="ARBA00023180"/>
    </source>
</evidence>
<dbReference type="Pfam" id="PF03567">
    <property type="entry name" value="Sulfotransfer_2"/>
    <property type="match status" value="1"/>
</dbReference>
<proteinExistence type="inferred from homology"/>
<dbReference type="OrthoDB" id="2019940at2759"/>
<keyword evidence="6 9" id="KW-0333">Golgi apparatus</keyword>
<reference evidence="10" key="1">
    <citation type="submission" date="2014-11" db="EMBL/GenBank/DDBJ databases">
        <authorList>
            <person name="Geib S."/>
        </authorList>
    </citation>
    <scope>NUCLEOTIDE SEQUENCE</scope>
</reference>
<dbReference type="GO" id="GO:0016051">
    <property type="term" value="P:carbohydrate biosynthetic process"/>
    <property type="evidence" value="ECO:0007669"/>
    <property type="project" value="InterPro"/>
</dbReference>
<sequence>MRFSHPYCRALRRYLFIFIAIALLPIALVYVVRLDQLYRIKGYEATKFNDHFGDQSFRYPVMLLGKNKDLTVAATGSSRKRFYKYAKYVNESHVPVLPEESVHTLAPNDVERIEKRMERRRKLLQEKCTEFGLDVVGNDTWHKPNAWEFLVNKKYHIIWCNVFKAASSSWMFNFNVLAGYSPEFLQRTKEVFLNLARERYPRVTIDKLREAQNDSITFMIARHPFERLLSAYRDKLVFAIPHSYHDKLGRRIVRKYRSKGSDMNSPKYPTFPEFVRWLLDQIKHGNMQMDMHFVSSTMFCTPCVINFDVIMKFDTLDEDQLYLINKTGLTRVIAPEWRNAGKGKNTQELLKSFYSKLSPKEMHGLYQYYKYDFELFNYSASSYFNLVQENGT</sequence>
<dbReference type="PANTHER" id="PTHR12137">
    <property type="entry name" value="CARBOHYDRATE SULFOTRANSFERASE"/>
    <property type="match status" value="1"/>
</dbReference>